<dbReference type="PANTHER" id="PTHR34293">
    <property type="entry name" value="HTH-TYPE TRANSCRIPTIONAL REGULATOR TRMBL2"/>
    <property type="match status" value="1"/>
</dbReference>
<organism evidence="3 4">
    <name type="scientific">Kitasatospora cineracea</name>
    <dbReference type="NCBI Taxonomy" id="88074"/>
    <lineage>
        <taxon>Bacteria</taxon>
        <taxon>Bacillati</taxon>
        <taxon>Actinomycetota</taxon>
        <taxon>Actinomycetes</taxon>
        <taxon>Kitasatosporales</taxon>
        <taxon>Streptomycetaceae</taxon>
        <taxon>Kitasatospora</taxon>
    </lineage>
</organism>
<dbReference type="Proteomes" id="UP000266906">
    <property type="component" value="Unassembled WGS sequence"/>
</dbReference>
<proteinExistence type="predicted"/>
<dbReference type="GO" id="GO:0006355">
    <property type="term" value="P:regulation of DNA-templated transcription"/>
    <property type="evidence" value="ECO:0007669"/>
    <property type="project" value="InterPro"/>
</dbReference>
<keyword evidence="1" id="KW-0175">Coiled coil</keyword>
<comment type="caution">
    <text evidence="3">The sequence shown here is derived from an EMBL/GenBank/DDBJ whole genome shotgun (WGS) entry which is preliminary data.</text>
</comment>
<keyword evidence="4" id="KW-1185">Reference proteome</keyword>
<reference evidence="3 4" key="1">
    <citation type="submission" date="2018-11" db="EMBL/GenBank/DDBJ databases">
        <title>Sequencing the genomes of 1000 actinobacteria strains.</title>
        <authorList>
            <person name="Klenk H.-P."/>
        </authorList>
    </citation>
    <scope>NUCLEOTIDE SEQUENCE [LARGE SCALE GENOMIC DNA]</scope>
    <source>
        <strain evidence="3 4">DSM 44781</strain>
    </source>
</reference>
<dbReference type="InterPro" id="IPR016032">
    <property type="entry name" value="Sig_transdc_resp-reg_C-effctor"/>
</dbReference>
<dbReference type="InterPro" id="IPR036388">
    <property type="entry name" value="WH-like_DNA-bd_sf"/>
</dbReference>
<dbReference type="PANTHER" id="PTHR34293:SF1">
    <property type="entry name" value="HTH-TYPE TRANSCRIPTIONAL REGULATOR TRMBL2"/>
    <property type="match status" value="1"/>
</dbReference>
<dbReference type="SUPFAM" id="SSF46894">
    <property type="entry name" value="C-terminal effector domain of the bipartite response regulators"/>
    <property type="match status" value="1"/>
</dbReference>
<gene>
    <name evidence="3" type="ORF">EDD38_2351</name>
</gene>
<evidence type="ECO:0000256" key="1">
    <source>
        <dbReference type="SAM" id="Coils"/>
    </source>
</evidence>
<protein>
    <recommendedName>
        <fullName evidence="2">HTH luxR-type domain-containing protein</fullName>
    </recommendedName>
</protein>
<dbReference type="SMART" id="SM00421">
    <property type="entry name" value="HTH_LUXR"/>
    <property type="match status" value="1"/>
</dbReference>
<feature type="domain" description="HTH luxR-type" evidence="2">
    <location>
        <begin position="263"/>
        <end position="320"/>
    </location>
</feature>
<evidence type="ECO:0000259" key="2">
    <source>
        <dbReference type="SMART" id="SM00421"/>
    </source>
</evidence>
<sequence>MQAVLQAFGLSEAASLVYQALLRTPEPAEGALSAELGLSADEVRAAYRELAGLSLLRSSWDDPLTLRPVIPELGLKALLAHREAELLAHRQQVEQAQAAYEIIRTESASGRRFTHTEDLVGVDAIRDRLAELGARTRSQVLAFIPGGGQSESARRTSRPLDEELLHRGVELRTIFLDSVRNHQPTTDYARWLGERGGQVRTVPSLPMRMTIVDREAAVVPLDPERSDTATVLYGTGAVAAMCALFDLVWSGATPLGDARSRDPHGLSGQHYALLRILHQGETDVVAARKLGVSERTVRRLISELMDLLEARSRFQAGARAAERSWLS</sequence>
<evidence type="ECO:0000313" key="3">
    <source>
        <dbReference type="EMBL" id="RPE34041.1"/>
    </source>
</evidence>
<dbReference type="GO" id="GO:0003677">
    <property type="term" value="F:DNA binding"/>
    <property type="evidence" value="ECO:0007669"/>
    <property type="project" value="InterPro"/>
</dbReference>
<evidence type="ECO:0000313" key="4">
    <source>
        <dbReference type="Proteomes" id="UP000266906"/>
    </source>
</evidence>
<name>A0A3N4RSY3_9ACTN</name>
<dbReference type="AlphaFoldDB" id="A0A3N4RSY3"/>
<dbReference type="InterPro" id="IPR000792">
    <property type="entry name" value="Tscrpt_reg_LuxR_C"/>
</dbReference>
<feature type="coiled-coil region" evidence="1">
    <location>
        <begin position="79"/>
        <end position="106"/>
    </location>
</feature>
<dbReference type="InterPro" id="IPR051797">
    <property type="entry name" value="TrmB-like"/>
</dbReference>
<accession>A0A3N4RSY3</accession>
<dbReference type="Gene3D" id="1.10.10.10">
    <property type="entry name" value="Winged helix-like DNA-binding domain superfamily/Winged helix DNA-binding domain"/>
    <property type="match status" value="2"/>
</dbReference>
<dbReference type="EMBL" id="RKQG01000001">
    <property type="protein sequence ID" value="RPE34041.1"/>
    <property type="molecule type" value="Genomic_DNA"/>
</dbReference>